<dbReference type="GO" id="GO:0043386">
    <property type="term" value="P:mycotoxin biosynthetic process"/>
    <property type="evidence" value="ECO:0007669"/>
    <property type="project" value="UniProtKB-ARBA"/>
</dbReference>
<organism evidence="13 14">
    <name type="scientific">Penicillium frequentans</name>
    <dbReference type="NCBI Taxonomy" id="3151616"/>
    <lineage>
        <taxon>Eukaryota</taxon>
        <taxon>Fungi</taxon>
        <taxon>Dikarya</taxon>
        <taxon>Ascomycota</taxon>
        <taxon>Pezizomycotina</taxon>
        <taxon>Eurotiomycetes</taxon>
        <taxon>Eurotiomycetidae</taxon>
        <taxon>Eurotiales</taxon>
        <taxon>Aspergillaceae</taxon>
        <taxon>Penicillium</taxon>
    </lineage>
</organism>
<keyword evidence="7" id="KW-1133">Transmembrane helix</keyword>
<comment type="similarity">
    <text evidence="3">Belongs to the cytochrome P450 family.</text>
</comment>
<comment type="caution">
    <text evidence="13">The sequence shown here is derived from an EMBL/GenBank/DDBJ whole genome shotgun (WGS) entry which is preliminary data.</text>
</comment>
<evidence type="ECO:0000256" key="10">
    <source>
        <dbReference type="ARBA" id="ARBA00023033"/>
    </source>
</evidence>
<evidence type="ECO:0000256" key="8">
    <source>
        <dbReference type="ARBA" id="ARBA00023002"/>
    </source>
</evidence>
<dbReference type="GO" id="GO:0005506">
    <property type="term" value="F:iron ion binding"/>
    <property type="evidence" value="ECO:0007669"/>
    <property type="project" value="InterPro"/>
</dbReference>
<keyword evidence="14" id="KW-1185">Reference proteome</keyword>
<protein>
    <submittedName>
        <fullName evidence="13">Cytochrome P450</fullName>
    </submittedName>
</protein>
<comment type="subcellular location">
    <subcellularLocation>
        <location evidence="2">Membrane</location>
    </subcellularLocation>
</comment>
<dbReference type="SUPFAM" id="SSF48264">
    <property type="entry name" value="Cytochrome P450"/>
    <property type="match status" value="1"/>
</dbReference>
<keyword evidence="9 12" id="KW-0408">Iron</keyword>
<keyword evidence="6 12" id="KW-0479">Metal-binding</keyword>
<dbReference type="InterPro" id="IPR002403">
    <property type="entry name" value="Cyt_P450_E_grp-IV"/>
</dbReference>
<reference evidence="13 14" key="1">
    <citation type="journal article" date="2023" name="IMA Fungus">
        <title>Comparative genomic study of the Penicillium genus elucidates a diverse pangenome and 15 lateral gene transfer events.</title>
        <authorList>
            <person name="Petersen C."/>
            <person name="Sorensen T."/>
            <person name="Nielsen M.R."/>
            <person name="Sondergaard T.E."/>
            <person name="Sorensen J.L."/>
            <person name="Fitzpatrick D.A."/>
            <person name="Frisvad J.C."/>
            <person name="Nielsen K.L."/>
        </authorList>
    </citation>
    <scope>NUCLEOTIDE SEQUENCE [LARGE SCALE GENOMIC DNA]</scope>
    <source>
        <strain evidence="13 14">IBT 35679</strain>
    </source>
</reference>
<evidence type="ECO:0000313" key="13">
    <source>
        <dbReference type="EMBL" id="KAJ5533262.1"/>
    </source>
</evidence>
<feature type="binding site" description="axial binding residue" evidence="12">
    <location>
        <position position="450"/>
    </location>
    <ligand>
        <name>heme</name>
        <dbReference type="ChEBI" id="CHEBI:30413"/>
    </ligand>
    <ligandPart>
        <name>Fe</name>
        <dbReference type="ChEBI" id="CHEBI:18248"/>
    </ligandPart>
</feature>
<dbReference type="Proteomes" id="UP001220324">
    <property type="component" value="Unassembled WGS sequence"/>
</dbReference>
<evidence type="ECO:0000256" key="1">
    <source>
        <dbReference type="ARBA" id="ARBA00001971"/>
    </source>
</evidence>
<evidence type="ECO:0000256" key="6">
    <source>
        <dbReference type="ARBA" id="ARBA00022723"/>
    </source>
</evidence>
<proteinExistence type="inferred from homology"/>
<dbReference type="GO" id="GO:0020037">
    <property type="term" value="F:heme binding"/>
    <property type="evidence" value="ECO:0007669"/>
    <property type="project" value="InterPro"/>
</dbReference>
<keyword evidence="5" id="KW-0812">Transmembrane</keyword>
<dbReference type="AlphaFoldDB" id="A0AAD6CQM9"/>
<evidence type="ECO:0000256" key="9">
    <source>
        <dbReference type="ARBA" id="ARBA00023004"/>
    </source>
</evidence>
<dbReference type="CDD" id="cd11041">
    <property type="entry name" value="CYP503A1-like"/>
    <property type="match status" value="1"/>
</dbReference>
<dbReference type="PANTHER" id="PTHR46206:SF5">
    <property type="entry name" value="P450, PUTATIVE (EUROFUNG)-RELATED"/>
    <property type="match status" value="1"/>
</dbReference>
<dbReference type="Gene3D" id="1.10.630.10">
    <property type="entry name" value="Cytochrome P450"/>
    <property type="match status" value="1"/>
</dbReference>
<evidence type="ECO:0000313" key="14">
    <source>
        <dbReference type="Proteomes" id="UP001220324"/>
    </source>
</evidence>
<keyword evidence="11" id="KW-0472">Membrane</keyword>
<evidence type="ECO:0000256" key="11">
    <source>
        <dbReference type="ARBA" id="ARBA00023136"/>
    </source>
</evidence>
<accession>A0AAD6CQM9</accession>
<comment type="cofactor">
    <cofactor evidence="1 12">
        <name>heme</name>
        <dbReference type="ChEBI" id="CHEBI:30413"/>
    </cofactor>
</comment>
<dbReference type="GO" id="GO:0016705">
    <property type="term" value="F:oxidoreductase activity, acting on paired donors, with incorporation or reduction of molecular oxygen"/>
    <property type="evidence" value="ECO:0007669"/>
    <property type="project" value="InterPro"/>
</dbReference>
<evidence type="ECO:0000256" key="2">
    <source>
        <dbReference type="ARBA" id="ARBA00004370"/>
    </source>
</evidence>
<dbReference type="InterPro" id="IPR036396">
    <property type="entry name" value="Cyt_P450_sf"/>
</dbReference>
<dbReference type="EMBL" id="JAQIZZ010000007">
    <property type="protein sequence ID" value="KAJ5533262.1"/>
    <property type="molecule type" value="Genomic_DNA"/>
</dbReference>
<name>A0AAD6CQM9_9EURO</name>
<dbReference type="GO" id="GO:0016020">
    <property type="term" value="C:membrane"/>
    <property type="evidence" value="ECO:0007669"/>
    <property type="project" value="UniProtKB-SubCell"/>
</dbReference>
<keyword evidence="10" id="KW-0503">Monooxygenase</keyword>
<dbReference type="GO" id="GO:0004497">
    <property type="term" value="F:monooxygenase activity"/>
    <property type="evidence" value="ECO:0007669"/>
    <property type="project" value="UniProtKB-KW"/>
</dbReference>
<evidence type="ECO:0000256" key="12">
    <source>
        <dbReference type="PIRSR" id="PIRSR602403-1"/>
    </source>
</evidence>
<evidence type="ECO:0000256" key="3">
    <source>
        <dbReference type="ARBA" id="ARBA00010617"/>
    </source>
</evidence>
<dbReference type="Pfam" id="PF00067">
    <property type="entry name" value="p450"/>
    <property type="match status" value="1"/>
</dbReference>
<dbReference type="PANTHER" id="PTHR46206">
    <property type="entry name" value="CYTOCHROME P450"/>
    <property type="match status" value="1"/>
</dbReference>
<keyword evidence="8" id="KW-0560">Oxidoreductase</keyword>
<dbReference type="InterPro" id="IPR001128">
    <property type="entry name" value="Cyt_P450"/>
</dbReference>
<keyword evidence="4 12" id="KW-0349">Heme</keyword>
<dbReference type="PRINTS" id="PR00465">
    <property type="entry name" value="EP450IV"/>
</dbReference>
<evidence type="ECO:0000256" key="5">
    <source>
        <dbReference type="ARBA" id="ARBA00022692"/>
    </source>
</evidence>
<evidence type="ECO:0000256" key="4">
    <source>
        <dbReference type="ARBA" id="ARBA00022617"/>
    </source>
</evidence>
<sequence>MDSDRLAPWLFAVGLTVLVLAELFFLVKVSTPLFEFLVPARGLVLTLSQDTTDCVKYKNNSVYKIKQTFEDFSNGKFYNPWATQPIIIEPTRKKMTELSENTALSQRAVYADMFGFKNTLSNFNHNEIAAHRSRLFSLILSVRGKGHLRQVSPYLHKRMEIFVENELSPRPAMTSDSIKIGLADTCKLVNSRLMAVAFFGEKLASEPIFAEAIYQHPLQTVTCMSLFQLAPSFMYRFISAIVTRNGQAMKQVEERVCPIIEKGVDSWDHPSQVEHTILYNMIEETKDNRGYWTPAAVCQAIMGLWLAASHQPWVNMYIFIYQLCTHPEWQDIIRDEFRTNGSGLDFDSLENLPLLDSFMRESSRFHCLDKLNIRRKAMGDYTFSDGSTFAPKGSTVCVSNYDVSHDPGNYPNPDIFDGFRFVRGRSNDRTTGYADVSEKNLMWGYGSLACPGRVHASFVIKFVLCSLLLRYDMRLEREDMRSHWTYESFSMPYGSTNVMLQPRETSSQA</sequence>
<gene>
    <name evidence="13" type="ORF">N7494_009814</name>
</gene>
<evidence type="ECO:0000256" key="7">
    <source>
        <dbReference type="ARBA" id="ARBA00022989"/>
    </source>
</evidence>